<gene>
    <name evidence="1" type="ORF">GGR24_003372</name>
</gene>
<evidence type="ECO:0000313" key="2">
    <source>
        <dbReference type="Proteomes" id="UP000528964"/>
    </source>
</evidence>
<dbReference type="EMBL" id="JACIDR010000007">
    <property type="protein sequence ID" value="MBB3974685.1"/>
    <property type="molecule type" value="Genomic_DNA"/>
</dbReference>
<dbReference type="GO" id="GO:0016791">
    <property type="term" value="F:phosphatase activity"/>
    <property type="evidence" value="ECO:0007669"/>
    <property type="project" value="TreeGrafter"/>
</dbReference>
<proteinExistence type="predicted"/>
<dbReference type="SUPFAM" id="SSF56784">
    <property type="entry name" value="HAD-like"/>
    <property type="match status" value="1"/>
</dbReference>
<accession>A0A7W6D5M0</accession>
<dbReference type="Pfam" id="PF13344">
    <property type="entry name" value="Hydrolase_6"/>
    <property type="match status" value="1"/>
</dbReference>
<dbReference type="InterPro" id="IPR036412">
    <property type="entry name" value="HAD-like_sf"/>
</dbReference>
<dbReference type="RefSeq" id="WP_183396537.1">
    <property type="nucleotide sequence ID" value="NZ_JACIDR010000007.1"/>
</dbReference>
<dbReference type="InterPro" id="IPR023214">
    <property type="entry name" value="HAD_sf"/>
</dbReference>
<organism evidence="1 2">
    <name type="scientific">Hansschlegelia beijingensis</name>
    <dbReference type="NCBI Taxonomy" id="1133344"/>
    <lineage>
        <taxon>Bacteria</taxon>
        <taxon>Pseudomonadati</taxon>
        <taxon>Pseudomonadota</taxon>
        <taxon>Alphaproteobacteria</taxon>
        <taxon>Hyphomicrobiales</taxon>
        <taxon>Methylopilaceae</taxon>
        <taxon>Hansschlegelia</taxon>
    </lineage>
</organism>
<dbReference type="NCBIfam" id="TIGR01459">
    <property type="entry name" value="HAD-SF-IIA-hyp4"/>
    <property type="match status" value="1"/>
</dbReference>
<dbReference type="Proteomes" id="UP000528964">
    <property type="component" value="Unassembled WGS sequence"/>
</dbReference>
<dbReference type="CDD" id="cd07525">
    <property type="entry name" value="HAD_like"/>
    <property type="match status" value="1"/>
</dbReference>
<dbReference type="PANTHER" id="PTHR19288">
    <property type="entry name" value="4-NITROPHENYLPHOSPHATASE-RELATED"/>
    <property type="match status" value="1"/>
</dbReference>
<comment type="caution">
    <text evidence="1">The sequence shown here is derived from an EMBL/GenBank/DDBJ whole genome shotgun (WGS) entry which is preliminary data.</text>
</comment>
<dbReference type="InterPro" id="IPR006356">
    <property type="entry name" value="HAD-SF_hydro_IIA_hyp3"/>
</dbReference>
<evidence type="ECO:0000313" key="1">
    <source>
        <dbReference type="EMBL" id="MBB3974685.1"/>
    </source>
</evidence>
<dbReference type="NCBIfam" id="TIGR01460">
    <property type="entry name" value="HAD-SF-IIA"/>
    <property type="match status" value="1"/>
</dbReference>
<dbReference type="AlphaFoldDB" id="A0A7W6D5M0"/>
<dbReference type="PANTHER" id="PTHR19288:SF90">
    <property type="entry name" value="OS08G0542600 PROTEIN"/>
    <property type="match status" value="1"/>
</dbReference>
<reference evidence="1 2" key="1">
    <citation type="submission" date="2020-08" db="EMBL/GenBank/DDBJ databases">
        <title>Genomic Encyclopedia of Type Strains, Phase IV (KMG-IV): sequencing the most valuable type-strain genomes for metagenomic binning, comparative biology and taxonomic classification.</title>
        <authorList>
            <person name="Goeker M."/>
        </authorList>
    </citation>
    <scope>NUCLEOTIDE SEQUENCE [LARGE SCALE GENOMIC DNA]</scope>
    <source>
        <strain evidence="1 2">DSM 25481</strain>
    </source>
</reference>
<dbReference type="Gene3D" id="3.40.50.1000">
    <property type="entry name" value="HAD superfamily/HAD-like"/>
    <property type="match status" value="2"/>
</dbReference>
<keyword evidence="2" id="KW-1185">Reference proteome</keyword>
<name>A0A7W6D5M0_9HYPH</name>
<keyword evidence="1" id="KW-0378">Hydrolase</keyword>
<dbReference type="Pfam" id="PF13242">
    <property type="entry name" value="Hydrolase_like"/>
    <property type="match status" value="1"/>
</dbReference>
<protein>
    <submittedName>
        <fullName evidence="1">HAD superfamily hydrolase (TIGR01459 family)</fullName>
    </submittedName>
</protein>
<sequence length="289" mass="30928">MSDTESSPVFGRFAPFATAYDVVLCDVWGVLHDGIHAHEAAADALTRFRAGGGAVVLVSNAPKSSEWVVQNLDQKGVPRGAWDAVVTSGDVTRRMLAERDVLRVHHIGPPRDLPLLGDERIERVAPEDAAMVVVTGLFDDQTEVPEDYADRLAALKERGLPMICANPDLVVQVGDQQLWCAGAIADLYEKIGGETHYAGKPYAPVYDAALGLAEEILNRSVDRSRVIAIGDAVRTDLAGATAAGIDCVFIADGIHGEELGRGSPDPEKLAALFAEHGYSPVAVMPRLVW</sequence>
<dbReference type="InterPro" id="IPR006357">
    <property type="entry name" value="HAD-SF_hydro_IIA"/>
</dbReference>
<dbReference type="GO" id="GO:0005737">
    <property type="term" value="C:cytoplasm"/>
    <property type="evidence" value="ECO:0007669"/>
    <property type="project" value="TreeGrafter"/>
</dbReference>